<evidence type="ECO:0000256" key="1">
    <source>
        <dbReference type="ARBA" id="ARBA00023054"/>
    </source>
</evidence>
<organism evidence="7 8">
    <name type="scientific">Xanthoceras sorbifolium</name>
    <dbReference type="NCBI Taxonomy" id="99658"/>
    <lineage>
        <taxon>Eukaryota</taxon>
        <taxon>Viridiplantae</taxon>
        <taxon>Streptophyta</taxon>
        <taxon>Embryophyta</taxon>
        <taxon>Tracheophyta</taxon>
        <taxon>Spermatophyta</taxon>
        <taxon>Magnoliopsida</taxon>
        <taxon>eudicotyledons</taxon>
        <taxon>Gunneridae</taxon>
        <taxon>Pentapetalae</taxon>
        <taxon>rosids</taxon>
        <taxon>malvids</taxon>
        <taxon>Sapindales</taxon>
        <taxon>Sapindaceae</taxon>
        <taxon>Xanthoceroideae</taxon>
        <taxon>Xanthoceras</taxon>
    </lineage>
</organism>
<feature type="region of interest" description="Disordered" evidence="6">
    <location>
        <begin position="941"/>
        <end position="971"/>
    </location>
</feature>
<dbReference type="PANTHER" id="PTHR31908:SF11">
    <property type="entry name" value="PROTEIN CROWDED NUCLEI 1"/>
    <property type="match status" value="1"/>
</dbReference>
<evidence type="ECO:0008006" key="9">
    <source>
        <dbReference type="Google" id="ProtNLM"/>
    </source>
</evidence>
<dbReference type="InterPro" id="IPR040418">
    <property type="entry name" value="CRWN"/>
</dbReference>
<feature type="compositionally biased region" description="Basic and acidic residues" evidence="6">
    <location>
        <begin position="914"/>
        <end position="929"/>
    </location>
</feature>
<feature type="coiled-coil region" evidence="5">
    <location>
        <begin position="93"/>
        <end position="120"/>
    </location>
</feature>
<feature type="region of interest" description="Disordered" evidence="6">
    <location>
        <begin position="992"/>
        <end position="1067"/>
    </location>
</feature>
<feature type="coiled-coil region" evidence="5">
    <location>
        <begin position="419"/>
        <end position="716"/>
    </location>
</feature>
<keyword evidence="8" id="KW-1185">Reference proteome</keyword>
<feature type="compositionally biased region" description="Polar residues" evidence="6">
    <location>
        <begin position="26"/>
        <end position="37"/>
    </location>
</feature>
<evidence type="ECO:0000313" key="8">
    <source>
        <dbReference type="Proteomes" id="UP000827721"/>
    </source>
</evidence>
<proteinExistence type="inferred from homology"/>
<gene>
    <name evidence="7" type="ORF">JRO89_XSUnG0157000</name>
</gene>
<feature type="coiled-coil region" evidence="5">
    <location>
        <begin position="171"/>
        <end position="352"/>
    </location>
</feature>
<comment type="similarity">
    <text evidence="4">Belongs to the CRWN family.</text>
</comment>
<accession>A0ABQ8GXU6</accession>
<feature type="region of interest" description="Disordered" evidence="6">
    <location>
        <begin position="1161"/>
        <end position="1207"/>
    </location>
</feature>
<dbReference type="Proteomes" id="UP000827721">
    <property type="component" value="Unassembled WGS sequence"/>
</dbReference>
<feature type="region of interest" description="Disordered" evidence="6">
    <location>
        <begin position="914"/>
        <end position="933"/>
    </location>
</feature>
<feature type="compositionally biased region" description="Acidic residues" evidence="6">
    <location>
        <begin position="1192"/>
        <end position="1201"/>
    </location>
</feature>
<name>A0ABQ8GXU6_9ROSI</name>
<protein>
    <recommendedName>
        <fullName evidence="9">Nuclear matrix constituent protein 1-like protein</fullName>
    </recommendedName>
</protein>
<evidence type="ECO:0000256" key="3">
    <source>
        <dbReference type="ARBA" id="ARBA00024186"/>
    </source>
</evidence>
<feature type="compositionally biased region" description="Polar residues" evidence="6">
    <location>
        <begin position="942"/>
        <end position="952"/>
    </location>
</feature>
<keyword evidence="2" id="KW-0539">Nucleus</keyword>
<dbReference type="EMBL" id="JAFEMO010000418">
    <property type="protein sequence ID" value="KAH7516878.1"/>
    <property type="molecule type" value="Genomic_DNA"/>
</dbReference>
<reference evidence="7 8" key="1">
    <citation type="submission" date="2021-02" db="EMBL/GenBank/DDBJ databases">
        <title>Plant Genome Project.</title>
        <authorList>
            <person name="Zhang R.-G."/>
        </authorList>
    </citation>
    <scope>NUCLEOTIDE SEQUENCE [LARGE SCALE GENOMIC DNA]</scope>
    <source>
        <tissue evidence="7">Leaves</tissue>
    </source>
</reference>
<feature type="compositionally biased region" description="Basic and acidic residues" evidence="6">
    <location>
        <begin position="1175"/>
        <end position="1185"/>
    </location>
</feature>
<feature type="region of interest" description="Disordered" evidence="6">
    <location>
        <begin position="1"/>
        <end position="42"/>
    </location>
</feature>
<evidence type="ECO:0000256" key="6">
    <source>
        <dbReference type="SAM" id="MobiDB-lite"/>
    </source>
</evidence>
<feature type="compositionally biased region" description="Basic residues" evidence="6">
    <location>
        <begin position="955"/>
        <end position="969"/>
    </location>
</feature>
<sequence length="1219" mass="138493">MFTPQRKVWSGWSLTPRSEKNGTGSGSNVQNPNSSTGDGAVGKGKSVAFVEQVTPQNGVGLVEPQDSLADKASKLENELFEYQYNMGLLLIEKKEWSSKYEELKQALAEAKDALKREQAAHLIVITDVEKREENLRKALGVEKQCVLDLEKALHEMRSENAEIKFTADSRLAEANALLTSIEEKSLEVEAKLRAADAKLAEVNRKTSEIERKSQEVESRESALRMERLSFIAERESHETTLSKQREELREWERKLQEGEERLAKGQRIVNQREERANEKDKIFKQKERDLDGAQKNIDASNLNLNKKEDDINSRLTNLSIKEKEYDAVRKNLEKKEDELLALEEKLNAREKSDVTPRKPPLPGICLALIDAISYDGIEIEKLLNEHKASLDAKNREFDLEIDQKRKSLDDQLKSRVIEVEKKEAEINHKEEKIAKRELAVDKKLEKIKEKEKDFESKVKALKEREKTMKSEENNVETEKKQLVADKEDLLKLKSELEMIRAENEQQLLKIHEEKDQLKVSEEERAEYVRLQSELKEEIEKCRLQEEMLLKEAEDLKQQKENFERDWEELDEKRAEVEKELKKISECKEKLEKEKHIEEERLRNEKQAAEESIKRELEALEVAKESFNANMEHEQLAIAEKAESERRQLLHDFEMQKRKLETDIQNRQAELEQSLQEKEKSFEEEKERELSNINYLRDIARKEMEEMKLERLKLVKEKQEVDAHRKHLEGEQVGIRKDIDMLVDLTKTLKHQREQLVKERDRFLSFVEKHKSCKNCAEITSEFVLSDLVQEIGNAEVPSLPRLANDFVNAGAQRDLADGEMENSEISPSLVGSGSPVSAGTMSWLRKCTSKIFKLSPSKKIGHTAVQGLAEETPVSGEQINIEEPSKRLGCRSNEAELSFAFVNDSFDVERVQSETSTREVEAGHDKSVDDESNINCKALEVQENSHPSDLNHGQQPRRRGRPRVSRTRSVKAVVQDAKAILGEAFELNETQHSNGNAVYSGHENAESRGESSIADKGTSRNARKRNRVQTSQITMSEHDGEDSGGQSDSVGAGKHRKRRQKVASAVQTPVRAPYNLRRPKTGVAVATDKAVSQLNKENEGESEGLGDAQEDGIVYSNVAPVRSVGVVGENGRGTHLIRCGRLGNTDGTKGLAENMALSEEVNGTPEGAGEYGGVDEYRSESREEDAVGGFEGGDDVNEDESEHPGEVSIGKKLWTFFTT</sequence>
<comment type="caution">
    <text evidence="7">The sequence shown here is derived from an EMBL/GenBank/DDBJ whole genome shotgun (WGS) entry which is preliminary data.</text>
</comment>
<keyword evidence="1 5" id="KW-0175">Coiled coil</keyword>
<comment type="subcellular location">
    <subcellularLocation>
        <location evidence="3">Nucleus lamina</location>
    </subcellularLocation>
</comment>
<dbReference type="PANTHER" id="PTHR31908">
    <property type="entry name" value="PROTEIN CROWDED NUCLEI 4"/>
    <property type="match status" value="1"/>
</dbReference>
<evidence type="ECO:0000256" key="2">
    <source>
        <dbReference type="ARBA" id="ARBA00023242"/>
    </source>
</evidence>
<evidence type="ECO:0000256" key="4">
    <source>
        <dbReference type="ARBA" id="ARBA00024208"/>
    </source>
</evidence>
<evidence type="ECO:0000313" key="7">
    <source>
        <dbReference type="EMBL" id="KAH7516878.1"/>
    </source>
</evidence>
<evidence type="ECO:0000256" key="5">
    <source>
        <dbReference type="SAM" id="Coils"/>
    </source>
</evidence>